<organism evidence="1 2">
    <name type="scientific">Chthoniobacter flavus Ellin428</name>
    <dbReference type="NCBI Taxonomy" id="497964"/>
    <lineage>
        <taxon>Bacteria</taxon>
        <taxon>Pseudomonadati</taxon>
        <taxon>Verrucomicrobiota</taxon>
        <taxon>Spartobacteria</taxon>
        <taxon>Chthoniobacterales</taxon>
        <taxon>Chthoniobacteraceae</taxon>
        <taxon>Chthoniobacter</taxon>
    </lineage>
</organism>
<dbReference type="eggNOG" id="ENOG5033XG7">
    <property type="taxonomic scope" value="Bacteria"/>
</dbReference>
<accession>B4CVQ1</accession>
<keyword evidence="2" id="KW-1185">Reference proteome</keyword>
<sequence precursor="true">MEFAVDWHRCRFSMDGMRLTIAALPLVISVGFQAASFAAPPLPKIEITEIRAPASTEIIVQHGSNLRTVAAEAYGHQEFSRFVGQLNGIAVPERLRAGATLKTPSLPTAFRDAGLEPRYQPGINALAKAWQDLQVVLPQYAEVRNASGLRDGQSFPISPDLRAKLVKCADLMDAAIGLLQHPSNEHSVPQATIGQFEGAAASLRQLSTGTIGSRDYDVFMIQKRIGLGFYYALIWTQQREQ</sequence>
<evidence type="ECO:0000313" key="1">
    <source>
        <dbReference type="EMBL" id="EDY21493.1"/>
    </source>
</evidence>
<evidence type="ECO:0000313" key="2">
    <source>
        <dbReference type="Proteomes" id="UP000005824"/>
    </source>
</evidence>
<evidence type="ECO:0008006" key="3">
    <source>
        <dbReference type="Google" id="ProtNLM"/>
    </source>
</evidence>
<protein>
    <recommendedName>
        <fullName evidence="3">LysM domain-containing protein</fullName>
    </recommendedName>
</protein>
<dbReference type="InParanoid" id="B4CVQ1"/>
<gene>
    <name evidence="1" type="ORF">CfE428DRAFT_0738</name>
</gene>
<dbReference type="AlphaFoldDB" id="B4CVQ1"/>
<comment type="caution">
    <text evidence="1">The sequence shown here is derived from an EMBL/GenBank/DDBJ whole genome shotgun (WGS) entry which is preliminary data.</text>
</comment>
<dbReference type="Proteomes" id="UP000005824">
    <property type="component" value="Unassembled WGS sequence"/>
</dbReference>
<reference evidence="1 2" key="1">
    <citation type="journal article" date="2011" name="J. Bacteriol.">
        <title>Genome sequence of Chthoniobacter flavus Ellin428, an aerobic heterotrophic soil bacterium.</title>
        <authorList>
            <person name="Kant R."/>
            <person name="van Passel M.W."/>
            <person name="Palva A."/>
            <person name="Lucas S."/>
            <person name="Lapidus A."/>
            <person name="Glavina Del Rio T."/>
            <person name="Dalin E."/>
            <person name="Tice H."/>
            <person name="Bruce D."/>
            <person name="Goodwin L."/>
            <person name="Pitluck S."/>
            <person name="Larimer F.W."/>
            <person name="Land M.L."/>
            <person name="Hauser L."/>
            <person name="Sangwan P."/>
            <person name="de Vos W.M."/>
            <person name="Janssen P.H."/>
            <person name="Smidt H."/>
        </authorList>
    </citation>
    <scope>NUCLEOTIDE SEQUENCE [LARGE SCALE GENOMIC DNA]</scope>
    <source>
        <strain evidence="1 2">Ellin428</strain>
    </source>
</reference>
<name>B4CVQ1_9BACT</name>
<proteinExistence type="predicted"/>
<dbReference type="EMBL" id="ABVL01000002">
    <property type="protein sequence ID" value="EDY21493.1"/>
    <property type="molecule type" value="Genomic_DNA"/>
</dbReference>